<evidence type="ECO:0000256" key="1">
    <source>
        <dbReference type="SAM" id="Phobius"/>
    </source>
</evidence>
<keyword evidence="1" id="KW-0472">Membrane</keyword>
<protein>
    <submittedName>
        <fullName evidence="2">Uncharacterized protein</fullName>
    </submittedName>
</protein>
<dbReference type="AlphaFoldDB" id="A0A1G2LDP2"/>
<evidence type="ECO:0000313" key="3">
    <source>
        <dbReference type="Proteomes" id="UP000178977"/>
    </source>
</evidence>
<organism evidence="2 3">
    <name type="scientific">Candidatus Sungbacteria bacterium RIFCSPLOWO2_01_FULL_60_25</name>
    <dbReference type="NCBI Taxonomy" id="1802281"/>
    <lineage>
        <taxon>Bacteria</taxon>
        <taxon>Candidatus Sungiibacteriota</taxon>
    </lineage>
</organism>
<accession>A0A1G2LDP2</accession>
<feature type="transmembrane region" description="Helical" evidence="1">
    <location>
        <begin position="7"/>
        <end position="31"/>
    </location>
</feature>
<comment type="caution">
    <text evidence="2">The sequence shown here is derived from an EMBL/GenBank/DDBJ whole genome shotgun (WGS) entry which is preliminary data.</text>
</comment>
<reference evidence="2 3" key="1">
    <citation type="journal article" date="2016" name="Nat. Commun.">
        <title>Thousands of microbial genomes shed light on interconnected biogeochemical processes in an aquifer system.</title>
        <authorList>
            <person name="Anantharaman K."/>
            <person name="Brown C.T."/>
            <person name="Hug L.A."/>
            <person name="Sharon I."/>
            <person name="Castelle C.J."/>
            <person name="Probst A.J."/>
            <person name="Thomas B.C."/>
            <person name="Singh A."/>
            <person name="Wilkins M.J."/>
            <person name="Karaoz U."/>
            <person name="Brodie E.L."/>
            <person name="Williams K.H."/>
            <person name="Hubbard S.S."/>
            <person name="Banfield J.F."/>
        </authorList>
    </citation>
    <scope>NUCLEOTIDE SEQUENCE [LARGE SCALE GENOMIC DNA]</scope>
</reference>
<sequence length="90" mass="10644">MKRTIYIAAFTLLGVLAQFIVHALLETWYIGLLLADFTRYGFGLAWENWEQIHHILASALFVAGPLFGFLSGRYWWRRIYVEGWRGDRRH</sequence>
<evidence type="ECO:0000313" key="2">
    <source>
        <dbReference type="EMBL" id="OHA09743.1"/>
    </source>
</evidence>
<dbReference type="STRING" id="1802281.A3A44_02050"/>
<name>A0A1G2LDP2_9BACT</name>
<dbReference type="Proteomes" id="UP000178977">
    <property type="component" value="Unassembled WGS sequence"/>
</dbReference>
<keyword evidence="1" id="KW-0812">Transmembrane</keyword>
<gene>
    <name evidence="2" type="ORF">A3A44_02050</name>
</gene>
<dbReference type="EMBL" id="MHQT01000014">
    <property type="protein sequence ID" value="OHA09743.1"/>
    <property type="molecule type" value="Genomic_DNA"/>
</dbReference>
<proteinExistence type="predicted"/>
<feature type="transmembrane region" description="Helical" evidence="1">
    <location>
        <begin position="51"/>
        <end position="70"/>
    </location>
</feature>
<keyword evidence="1" id="KW-1133">Transmembrane helix</keyword>